<gene>
    <name evidence="4" type="ORF">FNH09_03065</name>
</gene>
<evidence type="ECO:0000256" key="2">
    <source>
        <dbReference type="SAM" id="SignalP"/>
    </source>
</evidence>
<name>A0A5N8V4U3_9ACTN</name>
<evidence type="ECO:0000313" key="4">
    <source>
        <dbReference type="EMBL" id="MPY30320.1"/>
    </source>
</evidence>
<reference evidence="4 5" key="1">
    <citation type="submission" date="2019-07" db="EMBL/GenBank/DDBJ databases">
        <title>New species of Amycolatopsis and Streptomyces.</title>
        <authorList>
            <person name="Duangmal K."/>
            <person name="Teo W.F.A."/>
            <person name="Lipun K."/>
        </authorList>
    </citation>
    <scope>NUCLEOTIDE SEQUENCE [LARGE SCALE GENOMIC DNA]</scope>
    <source>
        <strain evidence="4 5">NBRC 109810</strain>
    </source>
</reference>
<feature type="region of interest" description="Disordered" evidence="1">
    <location>
        <begin position="215"/>
        <end position="237"/>
    </location>
</feature>
<feature type="chain" id="PRO_5038927327" evidence="2">
    <location>
        <begin position="22"/>
        <end position="237"/>
    </location>
</feature>
<dbReference type="PROSITE" id="PS51257">
    <property type="entry name" value="PROKAR_LIPOPROTEIN"/>
    <property type="match status" value="1"/>
</dbReference>
<feature type="compositionally biased region" description="Gly residues" evidence="1">
    <location>
        <begin position="48"/>
        <end position="94"/>
    </location>
</feature>
<organism evidence="4 5">
    <name type="scientific">Streptomyces adustus</name>
    <dbReference type="NCBI Taxonomy" id="1609272"/>
    <lineage>
        <taxon>Bacteria</taxon>
        <taxon>Bacillati</taxon>
        <taxon>Actinomycetota</taxon>
        <taxon>Actinomycetes</taxon>
        <taxon>Kitasatosporales</taxon>
        <taxon>Streptomycetaceae</taxon>
        <taxon>Streptomyces</taxon>
    </lineage>
</organism>
<feature type="domain" description="DUF4232" evidence="3">
    <location>
        <begin position="102"/>
        <end position="226"/>
    </location>
</feature>
<evidence type="ECO:0000256" key="1">
    <source>
        <dbReference type="SAM" id="MobiDB-lite"/>
    </source>
</evidence>
<sequence length="237" mass="22243">MRVHQLTFAALAVAAGLSLTACQSGTDSAGQSAPSSATAASSATDGSTTGGSTTGGSTAGGSTAGGSNQGGGKDTTGGSAGKGTAAGSGSGSGTSGTATGRCHSDALDITAKDRTIDGDPDGTVVVELKNHGSRDCTLSGYAGVDLKTSAGSLSAQRTGTPAGPAVVKSGQSIDFGISYPLNTSGGSGVRITGLLVTPPNETRTVTLAWPGAGTLPVTEGGGTPVKVGPIGSAGQGG</sequence>
<comment type="caution">
    <text evidence="4">The sequence shown here is derived from an EMBL/GenBank/DDBJ whole genome shotgun (WGS) entry which is preliminary data.</text>
</comment>
<dbReference type="Proteomes" id="UP000325849">
    <property type="component" value="Unassembled WGS sequence"/>
</dbReference>
<dbReference type="AlphaFoldDB" id="A0A5N8V4U3"/>
<dbReference type="Pfam" id="PF14016">
    <property type="entry name" value="DUF4232"/>
    <property type="match status" value="1"/>
</dbReference>
<dbReference type="InterPro" id="IPR025326">
    <property type="entry name" value="DUF4232"/>
</dbReference>
<keyword evidence="2" id="KW-0732">Signal</keyword>
<dbReference type="OrthoDB" id="3480105at2"/>
<proteinExistence type="predicted"/>
<evidence type="ECO:0000259" key="3">
    <source>
        <dbReference type="Pfam" id="PF14016"/>
    </source>
</evidence>
<protein>
    <submittedName>
        <fullName evidence="4">DUF4232 domain-containing protein</fullName>
    </submittedName>
</protein>
<feature type="signal peptide" evidence="2">
    <location>
        <begin position="1"/>
        <end position="21"/>
    </location>
</feature>
<evidence type="ECO:0000313" key="5">
    <source>
        <dbReference type="Proteomes" id="UP000325849"/>
    </source>
</evidence>
<dbReference type="EMBL" id="VJZD01000006">
    <property type="protein sequence ID" value="MPY30320.1"/>
    <property type="molecule type" value="Genomic_DNA"/>
</dbReference>
<keyword evidence="5" id="KW-1185">Reference proteome</keyword>
<accession>A0A5N8V4U3</accession>
<feature type="region of interest" description="Disordered" evidence="1">
    <location>
        <begin position="23"/>
        <end position="100"/>
    </location>
</feature>
<dbReference type="RefSeq" id="WP_152884835.1">
    <property type="nucleotide sequence ID" value="NZ_VJZD01000006.1"/>
</dbReference>
<feature type="compositionally biased region" description="Low complexity" evidence="1">
    <location>
        <begin position="28"/>
        <end position="47"/>
    </location>
</feature>